<feature type="compositionally biased region" description="Basic residues" evidence="1">
    <location>
        <begin position="301"/>
        <end position="331"/>
    </location>
</feature>
<reference evidence="2" key="1">
    <citation type="journal article" date="2020" name="Nature">
        <title>Giant virus diversity and host interactions through global metagenomics.</title>
        <authorList>
            <person name="Schulz F."/>
            <person name="Roux S."/>
            <person name="Paez-Espino D."/>
            <person name="Jungbluth S."/>
            <person name="Walsh D.A."/>
            <person name="Denef V.J."/>
            <person name="McMahon K.D."/>
            <person name="Konstantinidis K.T."/>
            <person name="Eloe-Fadrosh E.A."/>
            <person name="Kyrpides N.C."/>
            <person name="Woyke T."/>
        </authorList>
    </citation>
    <scope>NUCLEOTIDE SEQUENCE</scope>
    <source>
        <strain evidence="2">GVMAG-S-1102244-55</strain>
    </source>
</reference>
<evidence type="ECO:0000256" key="1">
    <source>
        <dbReference type="SAM" id="MobiDB-lite"/>
    </source>
</evidence>
<sequence length="331" mass="35533">MPTRKNRRKKGKKRGKTRKRGNRGLNLAVGALALSTLGSATASRPTVQGFNKVPTANLTEPSTMSRALAGPSTNYDYNPGSLTFSGPGSFTPTPSFGTAPFSFPQPDTSTAMSAVSPGMNLNPNKNYSVTVKSINNPSFGLAGSIDPLTHHTLEVQEVNKNNEPVGNPAYVGYYAKATPKSVAKYNAKHPGRPKLNAHNIGSIMSPTGVPGHFQTPDAIIDSGLSRGQKLKTVGKPKIVSGKKFNQEIGNSVNLDVRGKYSAPQGAIKGFLQNVVGNNAANSICGAGNCRSEAADVMSKFGGKRRKKRKTMRKRKTRRRKGKRRRSRKRGR</sequence>
<feature type="region of interest" description="Disordered" evidence="1">
    <location>
        <begin position="299"/>
        <end position="331"/>
    </location>
</feature>
<evidence type="ECO:0000313" key="2">
    <source>
        <dbReference type="EMBL" id="QHU14969.1"/>
    </source>
</evidence>
<name>A0A6C0KBB6_9ZZZZ</name>
<protein>
    <submittedName>
        <fullName evidence="2">Uncharacterized protein</fullName>
    </submittedName>
</protein>
<accession>A0A6C0KBB6</accession>
<dbReference type="AlphaFoldDB" id="A0A6C0KBB6"/>
<feature type="compositionally biased region" description="Basic residues" evidence="1">
    <location>
        <begin position="1"/>
        <end position="22"/>
    </location>
</feature>
<dbReference type="EMBL" id="MN740847">
    <property type="protein sequence ID" value="QHU14969.1"/>
    <property type="molecule type" value="Genomic_DNA"/>
</dbReference>
<organism evidence="2">
    <name type="scientific">viral metagenome</name>
    <dbReference type="NCBI Taxonomy" id="1070528"/>
    <lineage>
        <taxon>unclassified sequences</taxon>
        <taxon>metagenomes</taxon>
        <taxon>organismal metagenomes</taxon>
    </lineage>
</organism>
<proteinExistence type="predicted"/>
<feature type="region of interest" description="Disordered" evidence="1">
    <location>
        <begin position="1"/>
        <end position="25"/>
    </location>
</feature>